<gene>
    <name evidence="1" type="ORF">J8273_6789</name>
</gene>
<dbReference type="Proteomes" id="UP000717585">
    <property type="component" value="Unassembled WGS sequence"/>
</dbReference>
<proteinExistence type="predicted"/>
<dbReference type="EMBL" id="JAHDYR010000045">
    <property type="protein sequence ID" value="KAG9391901.1"/>
    <property type="molecule type" value="Genomic_DNA"/>
</dbReference>
<comment type="caution">
    <text evidence="1">The sequence shown here is derived from an EMBL/GenBank/DDBJ whole genome shotgun (WGS) entry which is preliminary data.</text>
</comment>
<keyword evidence="2" id="KW-1185">Reference proteome</keyword>
<organism evidence="1 2">
    <name type="scientific">Carpediemonas membranifera</name>
    <dbReference type="NCBI Taxonomy" id="201153"/>
    <lineage>
        <taxon>Eukaryota</taxon>
        <taxon>Metamonada</taxon>
        <taxon>Carpediemonas-like organisms</taxon>
        <taxon>Carpediemonas</taxon>
    </lineage>
</organism>
<name>A0A8J6E0I5_9EUKA</name>
<dbReference type="AlphaFoldDB" id="A0A8J6E0I5"/>
<protein>
    <submittedName>
        <fullName evidence="1">Uncharacterized protein</fullName>
    </submittedName>
</protein>
<sequence>MSEETIVIPSEGSSMSRHDYELLFDKIPADLKDIDWKQEGSSFLDRDITIAANGVSKSVQLYMTDQRTLYGGTAGKGIASRAEIPAKSIIGLYCGRLIDFQPDDPTYCTRVGTTKFAMDASSLMGKLGVHTVNDNSAVCNMPLPQLFSTTMSVLFCAMFVWRMQSCLSLYMKQALTFVRLSSSRSPTKMTIGLTPLLAGLSLSLTSRHC</sequence>
<accession>A0A8J6E0I5</accession>
<evidence type="ECO:0000313" key="2">
    <source>
        <dbReference type="Proteomes" id="UP000717585"/>
    </source>
</evidence>
<reference evidence="1" key="1">
    <citation type="submission" date="2021-05" db="EMBL/GenBank/DDBJ databases">
        <title>A free-living protist that lacks canonical eukaryotic 1 DNA replication and segregation systems.</title>
        <authorList>
            <person name="Salas-Leiva D.E."/>
            <person name="Tromer E.C."/>
            <person name="Curtis B.A."/>
            <person name="Jerlstrom-Hultqvist J."/>
            <person name="Kolisko M."/>
            <person name="Yi Z."/>
            <person name="Salas-Leiva J.S."/>
            <person name="Gallot-Lavallee L."/>
            <person name="Kops G.J.P.L."/>
            <person name="Archibald J.M."/>
            <person name="Simpson A.G.B."/>
            <person name="Roger A.J."/>
        </authorList>
    </citation>
    <scope>NUCLEOTIDE SEQUENCE</scope>
    <source>
        <strain evidence="1">BICM</strain>
    </source>
</reference>
<evidence type="ECO:0000313" key="1">
    <source>
        <dbReference type="EMBL" id="KAG9391901.1"/>
    </source>
</evidence>